<dbReference type="GO" id="GO:0009245">
    <property type="term" value="P:lipid A biosynthetic process"/>
    <property type="evidence" value="ECO:0007669"/>
    <property type="project" value="UniProtKB-KW"/>
</dbReference>
<evidence type="ECO:0000256" key="10">
    <source>
        <dbReference type="ARBA" id="ARBA00023136"/>
    </source>
</evidence>
<reference evidence="13" key="1">
    <citation type="journal article" date="2023" name="Int. J. Syst. Evol. Microbiol.">
        <title>Mesoterricola silvestris gen. nov., sp. nov., Mesoterricola sediminis sp. nov., Geothrix oryzae sp. nov., Geothrix edaphica sp. nov., Geothrix rubra sp. nov., and Geothrix limicola sp. nov., six novel members of Acidobacteriota isolated from soils.</title>
        <authorList>
            <person name="Itoh H."/>
            <person name="Sugisawa Y."/>
            <person name="Mise K."/>
            <person name="Xu Z."/>
            <person name="Kuniyasu M."/>
            <person name="Ushijima N."/>
            <person name="Kawano K."/>
            <person name="Kobayashi E."/>
            <person name="Shiratori Y."/>
            <person name="Masuda Y."/>
            <person name="Senoo K."/>
        </authorList>
    </citation>
    <scope>NUCLEOTIDE SEQUENCE</scope>
    <source>
        <strain evidence="13">W786</strain>
    </source>
</reference>
<organism evidence="13 14">
    <name type="scientific">Mesoterricola sediminis</name>
    <dbReference type="NCBI Taxonomy" id="2927980"/>
    <lineage>
        <taxon>Bacteria</taxon>
        <taxon>Pseudomonadati</taxon>
        <taxon>Acidobacteriota</taxon>
        <taxon>Holophagae</taxon>
        <taxon>Holophagales</taxon>
        <taxon>Holophagaceae</taxon>
        <taxon>Mesoterricola</taxon>
    </lineage>
</organism>
<proteinExistence type="predicted"/>
<keyword evidence="3" id="KW-0444">Lipid biosynthesis</keyword>
<evidence type="ECO:0000256" key="6">
    <source>
        <dbReference type="ARBA" id="ARBA00022692"/>
    </source>
</evidence>
<accession>A0AA48GYN1</accession>
<keyword evidence="2" id="KW-1003">Cell membrane</keyword>
<dbReference type="InterPro" id="IPR037185">
    <property type="entry name" value="EmrE-like"/>
</dbReference>
<dbReference type="PANTHER" id="PTHR30561:SF9">
    <property type="entry name" value="4-AMINO-4-DEOXY-L-ARABINOSE-PHOSPHOUNDECAPRENOL FLIPPASE SUBUNIT ARNF-RELATED"/>
    <property type="match status" value="1"/>
</dbReference>
<keyword evidence="6 11" id="KW-0812">Transmembrane</keyword>
<feature type="domain" description="EamA" evidence="12">
    <location>
        <begin position="13"/>
        <end position="111"/>
    </location>
</feature>
<keyword evidence="8 11" id="KW-1133">Transmembrane helix</keyword>
<keyword evidence="14" id="KW-1185">Reference proteome</keyword>
<protein>
    <recommendedName>
        <fullName evidence="12">EamA domain-containing protein</fullName>
    </recommendedName>
</protein>
<evidence type="ECO:0000256" key="2">
    <source>
        <dbReference type="ARBA" id="ARBA00022475"/>
    </source>
</evidence>
<feature type="transmembrane region" description="Helical" evidence="11">
    <location>
        <begin position="34"/>
        <end position="62"/>
    </location>
</feature>
<keyword evidence="4" id="KW-0997">Cell inner membrane</keyword>
<dbReference type="Pfam" id="PF00892">
    <property type="entry name" value="EamA"/>
    <property type="match status" value="1"/>
</dbReference>
<feature type="transmembrane region" description="Helical" evidence="11">
    <location>
        <begin position="6"/>
        <end position="22"/>
    </location>
</feature>
<keyword evidence="7" id="KW-0448">Lipopolysaccharide biosynthesis</keyword>
<dbReference type="KEGG" id="msea:METESE_36470"/>
<evidence type="ECO:0000256" key="8">
    <source>
        <dbReference type="ARBA" id="ARBA00022989"/>
    </source>
</evidence>
<evidence type="ECO:0000259" key="12">
    <source>
        <dbReference type="Pfam" id="PF00892"/>
    </source>
</evidence>
<dbReference type="Gene3D" id="1.10.3730.20">
    <property type="match status" value="1"/>
</dbReference>
<dbReference type="GO" id="GO:0009103">
    <property type="term" value="P:lipopolysaccharide biosynthetic process"/>
    <property type="evidence" value="ECO:0007669"/>
    <property type="project" value="UniProtKB-KW"/>
</dbReference>
<dbReference type="Proteomes" id="UP001228113">
    <property type="component" value="Chromosome"/>
</dbReference>
<gene>
    <name evidence="13" type="ORF">METESE_36470</name>
</gene>
<feature type="transmembrane region" description="Helical" evidence="11">
    <location>
        <begin position="68"/>
        <end position="88"/>
    </location>
</feature>
<sequence length="112" mass="12311">MIERLLYAYLAVLLTAVAQVLLKRNATRTRGASWLMLYGSPAALAAWTAMAAAFLVNLYAYATLPLRFAAVVQPFNYVLVGAFSWVFLGERLSRRQWAGAAIILVGVALFNL</sequence>
<comment type="subcellular location">
    <subcellularLocation>
        <location evidence="1">Cell membrane</location>
        <topology evidence="1">Multi-pass membrane protein</topology>
    </subcellularLocation>
</comment>
<evidence type="ECO:0000256" key="11">
    <source>
        <dbReference type="SAM" id="Phobius"/>
    </source>
</evidence>
<keyword evidence="9" id="KW-0443">Lipid metabolism</keyword>
<dbReference type="InterPro" id="IPR000390">
    <property type="entry name" value="Small_drug/metabolite_transptr"/>
</dbReference>
<evidence type="ECO:0000256" key="4">
    <source>
        <dbReference type="ARBA" id="ARBA00022519"/>
    </source>
</evidence>
<evidence type="ECO:0000256" key="5">
    <source>
        <dbReference type="ARBA" id="ARBA00022556"/>
    </source>
</evidence>
<dbReference type="AlphaFoldDB" id="A0AA48GYN1"/>
<dbReference type="SUPFAM" id="SSF103481">
    <property type="entry name" value="Multidrug resistance efflux transporter EmrE"/>
    <property type="match status" value="1"/>
</dbReference>
<name>A0AA48GYN1_9BACT</name>
<keyword evidence="10 11" id="KW-0472">Membrane</keyword>
<evidence type="ECO:0000256" key="9">
    <source>
        <dbReference type="ARBA" id="ARBA00023098"/>
    </source>
</evidence>
<dbReference type="GO" id="GO:0005886">
    <property type="term" value="C:plasma membrane"/>
    <property type="evidence" value="ECO:0007669"/>
    <property type="project" value="UniProtKB-SubCell"/>
</dbReference>
<dbReference type="PANTHER" id="PTHR30561">
    <property type="entry name" value="SMR FAMILY PROTON-DEPENDENT DRUG EFFLUX TRANSPORTER SUGE"/>
    <property type="match status" value="1"/>
</dbReference>
<evidence type="ECO:0000256" key="1">
    <source>
        <dbReference type="ARBA" id="ARBA00004651"/>
    </source>
</evidence>
<evidence type="ECO:0000256" key="7">
    <source>
        <dbReference type="ARBA" id="ARBA00022985"/>
    </source>
</evidence>
<dbReference type="GO" id="GO:0022857">
    <property type="term" value="F:transmembrane transporter activity"/>
    <property type="evidence" value="ECO:0007669"/>
    <property type="project" value="InterPro"/>
</dbReference>
<dbReference type="EMBL" id="AP027081">
    <property type="protein sequence ID" value="BDU78689.1"/>
    <property type="molecule type" value="Genomic_DNA"/>
</dbReference>
<keyword evidence="5" id="KW-0441">Lipid A biosynthesis</keyword>
<evidence type="ECO:0000256" key="3">
    <source>
        <dbReference type="ARBA" id="ARBA00022516"/>
    </source>
</evidence>
<dbReference type="InterPro" id="IPR000620">
    <property type="entry name" value="EamA_dom"/>
</dbReference>
<dbReference type="RefSeq" id="WP_316410788.1">
    <property type="nucleotide sequence ID" value="NZ_AP027081.1"/>
</dbReference>
<evidence type="ECO:0000313" key="14">
    <source>
        <dbReference type="Proteomes" id="UP001228113"/>
    </source>
</evidence>
<evidence type="ECO:0000313" key="13">
    <source>
        <dbReference type="EMBL" id="BDU78689.1"/>
    </source>
</evidence>